<dbReference type="AlphaFoldDB" id="A0A0A9ARQ0"/>
<proteinExistence type="predicted"/>
<evidence type="ECO:0000313" key="2">
    <source>
        <dbReference type="EMBL" id="JAD54434.1"/>
    </source>
</evidence>
<evidence type="ECO:0000256" key="1">
    <source>
        <dbReference type="SAM" id="Phobius"/>
    </source>
</evidence>
<keyword evidence="1" id="KW-1133">Transmembrane helix</keyword>
<accession>A0A0A9ARQ0</accession>
<protein>
    <submittedName>
        <fullName evidence="2">Uncharacterized protein</fullName>
    </submittedName>
</protein>
<sequence length="73" mass="8370">MYVCGIRSLQNISGFCYPWAMGADLVFWGFVPWSKLGGFYIFLIFARERGIRHQKMALLVALLSSVGFREFSL</sequence>
<dbReference type="EMBL" id="GBRH01243461">
    <property type="protein sequence ID" value="JAD54434.1"/>
    <property type="molecule type" value="Transcribed_RNA"/>
</dbReference>
<reference evidence="2" key="1">
    <citation type="submission" date="2014-09" db="EMBL/GenBank/DDBJ databases">
        <authorList>
            <person name="Magalhaes I.L.F."/>
            <person name="Oliveira U."/>
            <person name="Santos F.R."/>
            <person name="Vidigal T.H.D.A."/>
            <person name="Brescovit A.D."/>
            <person name="Santos A.J."/>
        </authorList>
    </citation>
    <scope>NUCLEOTIDE SEQUENCE</scope>
    <source>
        <tissue evidence="2">Shoot tissue taken approximately 20 cm above the soil surface</tissue>
    </source>
</reference>
<reference evidence="2" key="2">
    <citation type="journal article" date="2015" name="Data Brief">
        <title>Shoot transcriptome of the giant reed, Arundo donax.</title>
        <authorList>
            <person name="Barrero R.A."/>
            <person name="Guerrero F.D."/>
            <person name="Moolhuijzen P."/>
            <person name="Goolsby J.A."/>
            <person name="Tidwell J."/>
            <person name="Bellgard S.E."/>
            <person name="Bellgard M.I."/>
        </authorList>
    </citation>
    <scope>NUCLEOTIDE SEQUENCE</scope>
    <source>
        <tissue evidence="2">Shoot tissue taken approximately 20 cm above the soil surface</tissue>
    </source>
</reference>
<feature type="transmembrane region" description="Helical" evidence="1">
    <location>
        <begin position="25"/>
        <end position="46"/>
    </location>
</feature>
<keyword evidence="1" id="KW-0472">Membrane</keyword>
<organism evidence="2">
    <name type="scientific">Arundo donax</name>
    <name type="common">Giant reed</name>
    <name type="synonym">Donax arundinaceus</name>
    <dbReference type="NCBI Taxonomy" id="35708"/>
    <lineage>
        <taxon>Eukaryota</taxon>
        <taxon>Viridiplantae</taxon>
        <taxon>Streptophyta</taxon>
        <taxon>Embryophyta</taxon>
        <taxon>Tracheophyta</taxon>
        <taxon>Spermatophyta</taxon>
        <taxon>Magnoliopsida</taxon>
        <taxon>Liliopsida</taxon>
        <taxon>Poales</taxon>
        <taxon>Poaceae</taxon>
        <taxon>PACMAD clade</taxon>
        <taxon>Arundinoideae</taxon>
        <taxon>Arundineae</taxon>
        <taxon>Arundo</taxon>
    </lineage>
</organism>
<keyword evidence="1" id="KW-0812">Transmembrane</keyword>
<name>A0A0A9ARQ0_ARUDO</name>